<name>K1HCG0_9FUSO</name>
<proteinExistence type="predicted"/>
<evidence type="ECO:0000313" key="3">
    <source>
        <dbReference type="EMBL" id="EKA93188.1"/>
    </source>
</evidence>
<dbReference type="AlphaFoldDB" id="K1HCG0"/>
<dbReference type="PANTHER" id="PTHR12521">
    <property type="entry name" value="PROTEIN C6ORF130"/>
    <property type="match status" value="1"/>
</dbReference>
<dbReference type="InterPro" id="IPR043472">
    <property type="entry name" value="Macro_dom-like"/>
</dbReference>
<comment type="caution">
    <text evidence="3">The sequence shown here is derived from an EMBL/GenBank/DDBJ whole genome shotgun (WGS) entry which is preliminary data.</text>
</comment>
<dbReference type="InterPro" id="IPR002589">
    <property type="entry name" value="Macro_dom"/>
</dbReference>
<comment type="catalytic activity">
    <reaction evidence="1">
        <text>an N-(ADP-alpha-D-ribosyl)-thymidine in DNA + H2O = a thymidine in DNA + ADP-D-ribose</text>
        <dbReference type="Rhea" id="RHEA:71655"/>
        <dbReference type="Rhea" id="RHEA-COMP:13556"/>
        <dbReference type="Rhea" id="RHEA-COMP:18051"/>
        <dbReference type="ChEBI" id="CHEBI:15377"/>
        <dbReference type="ChEBI" id="CHEBI:57967"/>
        <dbReference type="ChEBI" id="CHEBI:137386"/>
        <dbReference type="ChEBI" id="CHEBI:191199"/>
    </reaction>
    <physiologicalReaction direction="left-to-right" evidence="1">
        <dbReference type="Rhea" id="RHEA:71656"/>
    </physiologicalReaction>
</comment>
<evidence type="ECO:0000259" key="2">
    <source>
        <dbReference type="PROSITE" id="PS51154"/>
    </source>
</evidence>
<feature type="non-terminal residue" evidence="3">
    <location>
        <position position="343"/>
    </location>
</feature>
<dbReference type="PROSITE" id="PS51154">
    <property type="entry name" value="MACRO"/>
    <property type="match status" value="1"/>
</dbReference>
<dbReference type="EMBL" id="ACIF01000259">
    <property type="protein sequence ID" value="EKA93188.1"/>
    <property type="molecule type" value="Genomic_DNA"/>
</dbReference>
<evidence type="ECO:0000256" key="1">
    <source>
        <dbReference type="ARBA" id="ARBA00035885"/>
    </source>
</evidence>
<dbReference type="HOGENOM" id="CLU_049707_0_0_0"/>
<dbReference type="Gene3D" id="3.40.220.10">
    <property type="entry name" value="Leucine Aminopeptidase, subunit E, domain 1"/>
    <property type="match status" value="1"/>
</dbReference>
<gene>
    <name evidence="3" type="ORF">FPOG_00770</name>
</gene>
<dbReference type="Pfam" id="PF01661">
    <property type="entry name" value="Macro"/>
    <property type="match status" value="1"/>
</dbReference>
<reference evidence="3 4" key="1">
    <citation type="submission" date="2012-05" db="EMBL/GenBank/DDBJ databases">
        <title>The Genome Sequence of Fusobacterium periodontium Oral Taxon 201 Strain D10.</title>
        <authorList>
            <consortium name="The Broad Institute Genome Sequencing Platform"/>
            <consortium name="The Broad Institute Genome Sequencing Center for Infectious Disease"/>
            <person name="Earl A."/>
            <person name="Ward D."/>
            <person name="Feldgarden M."/>
            <person name="Gevers D."/>
            <person name="Strauss J."/>
            <person name="Sibley C."/>
            <person name="White A."/>
            <person name="Ambrose C.E."/>
            <person name="Allen-Vercoe E."/>
            <person name="Walker B."/>
            <person name="Young S.K."/>
            <person name="Zeng Q."/>
            <person name="Gargeya S."/>
            <person name="Fitzgerald M."/>
            <person name="Haas B."/>
            <person name="Abouelleil A."/>
            <person name="Alvarado L."/>
            <person name="Arachchi H.M."/>
            <person name="Berlin A.M."/>
            <person name="Chapman S.B."/>
            <person name="Goldberg J."/>
            <person name="Griggs A."/>
            <person name="Gujja S."/>
            <person name="Hansen M."/>
            <person name="Howarth C."/>
            <person name="Imamovic A."/>
            <person name="Larimer J."/>
            <person name="McCowan C."/>
            <person name="Montmayeur A."/>
            <person name="Murphy C."/>
            <person name="Neiman D."/>
            <person name="Pearson M."/>
            <person name="Priest M."/>
            <person name="Roberts A."/>
            <person name="Saif S."/>
            <person name="Shea T."/>
            <person name="Sisk P."/>
            <person name="Sykes S."/>
            <person name="Wortman J."/>
            <person name="Nusbaum C."/>
            <person name="Birren B."/>
        </authorList>
    </citation>
    <scope>NUCLEOTIDE SEQUENCE [LARGE SCALE GENOMIC DNA]</scope>
    <source>
        <strain evidence="3 4">D10</strain>
    </source>
</reference>
<dbReference type="InterPro" id="IPR050892">
    <property type="entry name" value="ADP-ribose_metab_enzymes"/>
</dbReference>
<dbReference type="PANTHER" id="PTHR12521:SF0">
    <property type="entry name" value="ADP-RIBOSE GLYCOHYDROLASE OARD1"/>
    <property type="match status" value="1"/>
</dbReference>
<dbReference type="RefSeq" id="WP_005968005.1">
    <property type="nucleotide sequence ID" value="NZ_JH815391.1"/>
</dbReference>
<dbReference type="SUPFAM" id="SSF52949">
    <property type="entry name" value="Macro domain-like"/>
    <property type="match status" value="1"/>
</dbReference>
<protein>
    <recommendedName>
        <fullName evidence="2">Macro domain-containing protein</fullName>
    </recommendedName>
</protein>
<feature type="domain" description="Macro" evidence="2">
    <location>
        <begin position="1"/>
        <end position="151"/>
    </location>
</feature>
<accession>K1HCG0</accession>
<dbReference type="SMART" id="SM00506">
    <property type="entry name" value="A1pp"/>
    <property type="match status" value="1"/>
</dbReference>
<dbReference type="GO" id="GO:0140291">
    <property type="term" value="P:peptidyl-glutamate ADP-deribosylation"/>
    <property type="evidence" value="ECO:0007669"/>
    <property type="project" value="TreeGrafter"/>
</dbReference>
<evidence type="ECO:0000313" key="4">
    <source>
        <dbReference type="Proteomes" id="UP000005809"/>
    </source>
</evidence>
<dbReference type="Proteomes" id="UP000005809">
    <property type="component" value="Unassembled WGS sequence"/>
</dbReference>
<organism evidence="3 4">
    <name type="scientific">Fusobacterium periodonticum D10</name>
    <dbReference type="NCBI Taxonomy" id="620833"/>
    <lineage>
        <taxon>Bacteria</taxon>
        <taxon>Fusobacteriati</taxon>
        <taxon>Fusobacteriota</taxon>
        <taxon>Fusobacteriia</taxon>
        <taxon>Fusobacteriales</taxon>
        <taxon>Fusobacteriaceae</taxon>
        <taxon>Fusobacterium</taxon>
    </lineage>
</organism>
<sequence>MLEYKKGDIFESDAEAIINPVNTEGVMGKGLAYQFKKKFPNNFKLYSEKCLDGSFNIESPLLWINENNKIVINFPTKKSWKENSKIEYIQVGLEKLAKLLVDLNLDSVAIPPIGAGNGKLDWDLVLSEIKKFNDKISDNIRVFVYVPTSDVFKLSKGHYLLVYALLEMYKQGLTKNEINDLSFQKILFLGDRNNYFKFTKNKKGPFSKLLTLQYNEIKEYSRIRKMNLNEIKEEMLKLNVSKLQEKEEKEIDEGIKIYKEMKEYFSIVESEVATNKIELLGTILYLIKNDLREGFSPETLYNEVINWNDRKKKLYSKEAIEEMLKFLLDIEMINIDIFGMYKL</sequence>